<name>A0AAN6THS9_9PEZI</name>
<dbReference type="InterPro" id="IPR054579">
    <property type="entry name" value="GCE-like_dom"/>
</dbReference>
<evidence type="ECO:0000256" key="6">
    <source>
        <dbReference type="ARBA" id="ARBA00024511"/>
    </source>
</evidence>
<dbReference type="InterPro" id="IPR029058">
    <property type="entry name" value="AB_hydrolase_fold"/>
</dbReference>
<dbReference type="GO" id="GO:0046274">
    <property type="term" value="P:lignin catabolic process"/>
    <property type="evidence" value="ECO:0007669"/>
    <property type="project" value="UniProtKB-KW"/>
</dbReference>
<dbReference type="SUPFAM" id="SSF53474">
    <property type="entry name" value="alpha/beta-Hydrolases"/>
    <property type="match status" value="1"/>
</dbReference>
<evidence type="ECO:0000313" key="10">
    <source>
        <dbReference type="EMBL" id="KAK4114704.1"/>
    </source>
</evidence>
<evidence type="ECO:0000256" key="7">
    <source>
        <dbReference type="ARBA" id="ARBA00026105"/>
    </source>
</evidence>
<reference evidence="10" key="1">
    <citation type="journal article" date="2023" name="Mol. Phylogenet. Evol.">
        <title>Genome-scale phylogeny and comparative genomics of the fungal order Sordariales.</title>
        <authorList>
            <person name="Hensen N."/>
            <person name="Bonometti L."/>
            <person name="Westerberg I."/>
            <person name="Brannstrom I.O."/>
            <person name="Guillou S."/>
            <person name="Cros-Aarteil S."/>
            <person name="Calhoun S."/>
            <person name="Haridas S."/>
            <person name="Kuo A."/>
            <person name="Mondo S."/>
            <person name="Pangilinan J."/>
            <person name="Riley R."/>
            <person name="LaButti K."/>
            <person name="Andreopoulos B."/>
            <person name="Lipzen A."/>
            <person name="Chen C."/>
            <person name="Yan M."/>
            <person name="Daum C."/>
            <person name="Ng V."/>
            <person name="Clum A."/>
            <person name="Steindorff A."/>
            <person name="Ohm R.A."/>
            <person name="Martin F."/>
            <person name="Silar P."/>
            <person name="Natvig D.O."/>
            <person name="Lalanne C."/>
            <person name="Gautier V."/>
            <person name="Ament-Velasquez S.L."/>
            <person name="Kruys A."/>
            <person name="Hutchinson M.I."/>
            <person name="Powell A.J."/>
            <person name="Barry K."/>
            <person name="Miller A.N."/>
            <person name="Grigoriev I.V."/>
            <person name="Debuchy R."/>
            <person name="Gladieux P."/>
            <person name="Hiltunen Thoren M."/>
            <person name="Johannesson H."/>
        </authorList>
    </citation>
    <scope>NUCLEOTIDE SEQUENCE</scope>
    <source>
        <strain evidence="10">CBS 508.74</strain>
    </source>
</reference>
<keyword evidence="4" id="KW-0378">Hydrolase</keyword>
<dbReference type="AlphaFoldDB" id="A0AAN6THS9"/>
<dbReference type="Proteomes" id="UP001302812">
    <property type="component" value="Unassembled WGS sequence"/>
</dbReference>
<organism evidence="10 11">
    <name type="scientific">Canariomyces notabilis</name>
    <dbReference type="NCBI Taxonomy" id="2074819"/>
    <lineage>
        <taxon>Eukaryota</taxon>
        <taxon>Fungi</taxon>
        <taxon>Dikarya</taxon>
        <taxon>Ascomycota</taxon>
        <taxon>Pezizomycotina</taxon>
        <taxon>Sordariomycetes</taxon>
        <taxon>Sordariomycetidae</taxon>
        <taxon>Sordariales</taxon>
        <taxon>Chaetomiaceae</taxon>
        <taxon>Canariomyces</taxon>
    </lineage>
</organism>
<feature type="chain" id="PRO_5043021588" description="(4-O-methyl)-D-glucuronate--lignin esterase" evidence="8">
    <location>
        <begin position="22"/>
        <end position="404"/>
    </location>
</feature>
<keyword evidence="3 8" id="KW-0732">Signal</keyword>
<accession>A0AAN6THS9</accession>
<evidence type="ECO:0000256" key="3">
    <source>
        <dbReference type="ARBA" id="ARBA00022729"/>
    </source>
</evidence>
<feature type="domain" description="4-O-methyl-glucuronoyl methylesterase-like" evidence="9">
    <location>
        <begin position="100"/>
        <end position="333"/>
    </location>
</feature>
<gene>
    <name evidence="10" type="ORF">N656DRAFT_766870</name>
</gene>
<evidence type="ECO:0000256" key="8">
    <source>
        <dbReference type="SAM" id="SignalP"/>
    </source>
</evidence>
<sequence>MMKWSSTLASLLPLTASWSLAEPCAPVPPDFSLTPAQPRGTRELPDPFVNVEGNRISKKSEWACRRSELAQLAQTYELGPIPGPPTSLDASVVNNNQLIITIRVDSKTTNFTANITYPTTGTRPYPGFIVIGGSPSIPIPANVARVNLPLDSLANFASSSRNIGRFFDLYGASHGAGTTAVGVWAVSRVIDAVSLAAKTGAVAIDPARLGVTGCSRNGRAALAAGGFDERVALTVVQETGAGADSCYRLRDDDKPRYDVCNSVECPGTDQGQARVFLDRFMNNPSGLPFDRHSVAALVAPRALLVLQDDLTFNQPRSSFQCMGATKKVYEALGVSERMAVSLRGGHELCKFPKEQQGLLDAYIGKFLLGEGGDVGETDVVEMNSSWLKPGDIRPAYSWRAPKLE</sequence>
<dbReference type="Pfam" id="PF22244">
    <property type="entry name" value="GCE_fung"/>
    <property type="match status" value="1"/>
</dbReference>
<evidence type="ECO:0000259" key="9">
    <source>
        <dbReference type="Pfam" id="PF22244"/>
    </source>
</evidence>
<evidence type="ECO:0000256" key="2">
    <source>
        <dbReference type="ARBA" id="ARBA00022487"/>
    </source>
</evidence>
<comment type="catalytic activity">
    <reaction evidence="6">
        <text>a 4-O-methyl-alpha-D-glucuronosyl ester derivative + H2O = 4-O-methyl-alpha-D-glucuronate derivative + an alcohol + H(+)</text>
        <dbReference type="Rhea" id="RHEA:67452"/>
        <dbReference type="ChEBI" id="CHEBI:15377"/>
        <dbReference type="ChEBI" id="CHEBI:15378"/>
        <dbReference type="ChEBI" id="CHEBI:30879"/>
        <dbReference type="ChEBI" id="CHEBI:171667"/>
        <dbReference type="ChEBI" id="CHEBI:171668"/>
        <dbReference type="EC" id="3.1.1.117"/>
    </reaction>
    <physiologicalReaction direction="left-to-right" evidence="6">
        <dbReference type="Rhea" id="RHEA:67453"/>
    </physiologicalReaction>
</comment>
<protein>
    <recommendedName>
        <fullName evidence="7">(4-O-methyl)-D-glucuronate--lignin esterase</fullName>
        <ecNumber evidence="7">3.1.1.117</ecNumber>
    </recommendedName>
</protein>
<reference evidence="10" key="2">
    <citation type="submission" date="2023-05" db="EMBL/GenBank/DDBJ databases">
        <authorList>
            <consortium name="Lawrence Berkeley National Laboratory"/>
            <person name="Steindorff A."/>
            <person name="Hensen N."/>
            <person name="Bonometti L."/>
            <person name="Westerberg I."/>
            <person name="Brannstrom I.O."/>
            <person name="Guillou S."/>
            <person name="Cros-Aarteil S."/>
            <person name="Calhoun S."/>
            <person name="Haridas S."/>
            <person name="Kuo A."/>
            <person name="Mondo S."/>
            <person name="Pangilinan J."/>
            <person name="Riley R."/>
            <person name="Labutti K."/>
            <person name="Andreopoulos B."/>
            <person name="Lipzen A."/>
            <person name="Chen C."/>
            <person name="Yanf M."/>
            <person name="Daum C."/>
            <person name="Ng V."/>
            <person name="Clum A."/>
            <person name="Ohm R."/>
            <person name="Martin F."/>
            <person name="Silar P."/>
            <person name="Natvig D."/>
            <person name="Lalanne C."/>
            <person name="Gautier V."/>
            <person name="Ament-Velasquez S.L."/>
            <person name="Kruys A."/>
            <person name="Hutchinson M.I."/>
            <person name="Powell A.J."/>
            <person name="Barry K."/>
            <person name="Miller A.N."/>
            <person name="Grigoriev I.V."/>
            <person name="Debuchy R."/>
            <person name="Gladieux P."/>
            <person name="Thoren M.H."/>
            <person name="Johannesson H."/>
        </authorList>
    </citation>
    <scope>NUCLEOTIDE SEQUENCE</scope>
    <source>
        <strain evidence="10">CBS 508.74</strain>
    </source>
</reference>
<evidence type="ECO:0000256" key="1">
    <source>
        <dbReference type="ARBA" id="ARBA00010092"/>
    </source>
</evidence>
<evidence type="ECO:0000313" key="11">
    <source>
        <dbReference type="Proteomes" id="UP001302812"/>
    </source>
</evidence>
<evidence type="ECO:0000256" key="4">
    <source>
        <dbReference type="ARBA" id="ARBA00022801"/>
    </source>
</evidence>
<dbReference type="GO" id="GO:0052689">
    <property type="term" value="F:carboxylic ester hydrolase activity"/>
    <property type="evidence" value="ECO:0007669"/>
    <property type="project" value="UniProtKB-KW"/>
</dbReference>
<feature type="signal peptide" evidence="8">
    <location>
        <begin position="1"/>
        <end position="21"/>
    </location>
</feature>
<comment type="caution">
    <text evidence="10">The sequence shown here is derived from an EMBL/GenBank/DDBJ whole genome shotgun (WGS) entry which is preliminary data.</text>
</comment>
<dbReference type="GeneID" id="89937639"/>
<dbReference type="EC" id="3.1.1.117" evidence="7"/>
<proteinExistence type="inferred from homology"/>
<dbReference type="EMBL" id="MU853336">
    <property type="protein sequence ID" value="KAK4114704.1"/>
    <property type="molecule type" value="Genomic_DNA"/>
</dbReference>
<evidence type="ECO:0000256" key="5">
    <source>
        <dbReference type="ARBA" id="ARBA00023185"/>
    </source>
</evidence>
<keyword evidence="11" id="KW-1185">Reference proteome</keyword>
<dbReference type="RefSeq" id="XP_064672274.1">
    <property type="nucleotide sequence ID" value="XM_064813514.1"/>
</dbReference>
<comment type="similarity">
    <text evidence="1">Belongs to the carbohydrate esterase 15 (CE15) family.</text>
</comment>
<keyword evidence="2" id="KW-0719">Serine esterase</keyword>
<dbReference type="Gene3D" id="3.40.50.1820">
    <property type="entry name" value="alpha/beta hydrolase"/>
    <property type="match status" value="1"/>
</dbReference>
<keyword evidence="5" id="KW-0439">Lignin degradation</keyword>